<dbReference type="KEGG" id="dya:Dyak_GE16061"/>
<dbReference type="SUPFAM" id="SSF47072">
    <property type="entry name" value="Cysteine alpha-hairpin motif"/>
    <property type="match status" value="1"/>
</dbReference>
<name>B4PWB9_DROYA</name>
<dbReference type="OMA" id="RQRSCNC"/>
<dbReference type="eggNOG" id="ENOG502TBGE">
    <property type="taxonomic scope" value="Eukaryota"/>
</dbReference>
<feature type="compositionally biased region" description="Basic and acidic residues" evidence="1">
    <location>
        <begin position="40"/>
        <end position="75"/>
    </location>
</feature>
<evidence type="ECO:0000313" key="2">
    <source>
        <dbReference type="EMBL" id="EDX01750.1"/>
    </source>
</evidence>
<dbReference type="PhylomeDB" id="B4PWB9"/>
<dbReference type="Proteomes" id="UP000002282">
    <property type="component" value="Chromosome X"/>
</dbReference>
<feature type="compositionally biased region" description="Low complexity" evidence="1">
    <location>
        <begin position="90"/>
        <end position="103"/>
    </location>
</feature>
<evidence type="ECO:0000313" key="3">
    <source>
        <dbReference type="Proteomes" id="UP000002282"/>
    </source>
</evidence>
<evidence type="ECO:0000256" key="1">
    <source>
        <dbReference type="SAM" id="MobiDB-lite"/>
    </source>
</evidence>
<gene>
    <name evidence="2" type="primary">Dyak\GE16061</name>
    <name evidence="2" type="synonym">dyak_GLEANR_17519</name>
    <name evidence="2" type="synonym">GE16061</name>
    <name evidence="2" type="ORF">Dyak_GE16061</name>
</gene>
<organism evidence="2 3">
    <name type="scientific">Drosophila yakuba</name>
    <name type="common">Fruit fly</name>
    <dbReference type="NCBI Taxonomy" id="7245"/>
    <lineage>
        <taxon>Eukaryota</taxon>
        <taxon>Metazoa</taxon>
        <taxon>Ecdysozoa</taxon>
        <taxon>Arthropoda</taxon>
        <taxon>Hexapoda</taxon>
        <taxon>Insecta</taxon>
        <taxon>Pterygota</taxon>
        <taxon>Neoptera</taxon>
        <taxon>Endopterygota</taxon>
        <taxon>Diptera</taxon>
        <taxon>Brachycera</taxon>
        <taxon>Muscomorpha</taxon>
        <taxon>Ephydroidea</taxon>
        <taxon>Drosophilidae</taxon>
        <taxon>Drosophila</taxon>
        <taxon>Sophophora</taxon>
    </lineage>
</organism>
<protein>
    <recommendedName>
        <fullName evidence="4">CHCH domain-containing protein</fullName>
    </recommendedName>
</protein>
<feature type="compositionally biased region" description="Basic and acidic residues" evidence="1">
    <location>
        <begin position="9"/>
        <end position="22"/>
    </location>
</feature>
<dbReference type="EMBL" id="CM000162">
    <property type="protein sequence ID" value="EDX01750.1"/>
    <property type="molecule type" value="Genomic_DNA"/>
</dbReference>
<evidence type="ECO:0008006" key="4">
    <source>
        <dbReference type="Google" id="ProtNLM"/>
    </source>
</evidence>
<proteinExistence type="predicted"/>
<sequence length="237" mass="27300">MGAQLAGESRAEGSGIKDERAEGGAGPETGRQPPQVQETTTKRAERSEKTGQPRQEQDGPPNQKEEYPQSKREYPQPEQEYPQSKREYPQPEQEYPQPEQEYPQPMPVSRRHLRSRSIITDIQRMPTEAIYAEFDRLIQQVEGHLGQVAVDPPCMDVAARLQSCLQAHRQRTCNCFAAMEEYRHCVVRATQNRVDDMADMEPPMLPVVPPQVMPPPAVPPPNARGNRRWWKFWTWFR</sequence>
<reference evidence="2 3" key="2">
    <citation type="journal article" date="2007" name="PLoS Biol.">
        <title>Principles of genome evolution in the Drosophila melanogaster species group.</title>
        <authorList>
            <person name="Ranz J.M."/>
            <person name="Maurin D."/>
            <person name="Chan Y.S."/>
            <person name="von Grotthuss M."/>
            <person name="Hillier L.W."/>
            <person name="Roote J."/>
            <person name="Ashburner M."/>
            <person name="Bergman C.M."/>
        </authorList>
    </citation>
    <scope>NUCLEOTIDE SEQUENCE [LARGE SCALE GENOMIC DNA]</scope>
    <source>
        <strain evidence="3">Tai18E2 / Tucson 14021-0261.01</strain>
    </source>
</reference>
<dbReference type="AlphaFoldDB" id="B4PWB9"/>
<accession>B4PWB9</accession>
<feature type="region of interest" description="Disordered" evidence="1">
    <location>
        <begin position="1"/>
        <end position="111"/>
    </location>
</feature>
<dbReference type="InterPro" id="IPR009069">
    <property type="entry name" value="Cys_alpha_HP_mot_SF"/>
</dbReference>
<dbReference type="HOGENOM" id="CLU_119223_0_0_1"/>
<dbReference type="OrthoDB" id="7883521at2759"/>
<keyword evidence="3" id="KW-1185">Reference proteome</keyword>
<reference evidence="2 3" key="1">
    <citation type="journal article" date="2007" name="Nature">
        <title>Evolution of genes and genomes on the Drosophila phylogeny.</title>
        <authorList>
            <consortium name="Drosophila 12 Genomes Consortium"/>
            <person name="Clark A.G."/>
            <person name="Eisen M.B."/>
            <person name="Smith D.R."/>
            <person name="Bergman C.M."/>
            <person name="Oliver B."/>
            <person name="Markow T.A."/>
            <person name="Kaufman T.C."/>
            <person name="Kellis M."/>
            <person name="Gelbart W."/>
            <person name="Iyer V.N."/>
            <person name="Pollard D.A."/>
            <person name="Sackton T.B."/>
            <person name="Larracuente A.M."/>
            <person name="Singh N.D."/>
            <person name="Abad J.P."/>
            <person name="Abt D.N."/>
            <person name="Adryan B."/>
            <person name="Aguade M."/>
            <person name="Akashi H."/>
            <person name="Anderson W.W."/>
            <person name="Aquadro C.F."/>
            <person name="Ardell D.H."/>
            <person name="Arguello R."/>
            <person name="Artieri C.G."/>
            <person name="Barbash D.A."/>
            <person name="Barker D."/>
            <person name="Barsanti P."/>
            <person name="Batterham P."/>
            <person name="Batzoglou S."/>
            <person name="Begun D."/>
            <person name="Bhutkar A."/>
            <person name="Blanco E."/>
            <person name="Bosak S.A."/>
            <person name="Bradley R.K."/>
            <person name="Brand A.D."/>
            <person name="Brent M.R."/>
            <person name="Brooks A.N."/>
            <person name="Brown R.H."/>
            <person name="Butlin R.K."/>
            <person name="Caggese C."/>
            <person name="Calvi B.R."/>
            <person name="Bernardo de Carvalho A."/>
            <person name="Caspi A."/>
            <person name="Castrezana S."/>
            <person name="Celniker S.E."/>
            <person name="Chang J.L."/>
            <person name="Chapple C."/>
            <person name="Chatterji S."/>
            <person name="Chinwalla A."/>
            <person name="Civetta A."/>
            <person name="Clifton S.W."/>
            <person name="Comeron J.M."/>
            <person name="Costello J.C."/>
            <person name="Coyne J.A."/>
            <person name="Daub J."/>
            <person name="David R.G."/>
            <person name="Delcher A.L."/>
            <person name="Delehaunty K."/>
            <person name="Do C.B."/>
            <person name="Ebling H."/>
            <person name="Edwards K."/>
            <person name="Eickbush T."/>
            <person name="Evans J.D."/>
            <person name="Filipski A."/>
            <person name="Findeiss S."/>
            <person name="Freyhult E."/>
            <person name="Fulton L."/>
            <person name="Fulton R."/>
            <person name="Garcia A.C."/>
            <person name="Gardiner A."/>
            <person name="Garfield D.A."/>
            <person name="Garvin B.E."/>
            <person name="Gibson G."/>
            <person name="Gilbert D."/>
            <person name="Gnerre S."/>
            <person name="Godfrey J."/>
            <person name="Good R."/>
            <person name="Gotea V."/>
            <person name="Gravely B."/>
            <person name="Greenberg A.J."/>
            <person name="Griffiths-Jones S."/>
            <person name="Gross S."/>
            <person name="Guigo R."/>
            <person name="Gustafson E.A."/>
            <person name="Haerty W."/>
            <person name="Hahn M.W."/>
            <person name="Halligan D.L."/>
            <person name="Halpern A.L."/>
            <person name="Halter G.M."/>
            <person name="Han M.V."/>
            <person name="Heger A."/>
            <person name="Hillier L."/>
            <person name="Hinrichs A.S."/>
            <person name="Holmes I."/>
            <person name="Hoskins R.A."/>
            <person name="Hubisz M.J."/>
            <person name="Hultmark D."/>
            <person name="Huntley M.A."/>
            <person name="Jaffe D.B."/>
            <person name="Jagadeeshan S."/>
            <person name="Jeck W.R."/>
            <person name="Johnson J."/>
            <person name="Jones C.D."/>
            <person name="Jordan W.C."/>
            <person name="Karpen G.H."/>
            <person name="Kataoka E."/>
            <person name="Keightley P.D."/>
            <person name="Kheradpour P."/>
            <person name="Kirkness E.F."/>
            <person name="Koerich L.B."/>
            <person name="Kristiansen K."/>
            <person name="Kudrna D."/>
            <person name="Kulathinal R.J."/>
            <person name="Kumar S."/>
            <person name="Kwok R."/>
            <person name="Lander E."/>
            <person name="Langley C.H."/>
            <person name="Lapoint R."/>
            <person name="Lazzaro B.P."/>
            <person name="Lee S.J."/>
            <person name="Levesque L."/>
            <person name="Li R."/>
            <person name="Lin C.F."/>
            <person name="Lin M.F."/>
            <person name="Lindblad-Toh K."/>
            <person name="Llopart A."/>
            <person name="Long M."/>
            <person name="Low L."/>
            <person name="Lozovsky E."/>
            <person name="Lu J."/>
            <person name="Luo M."/>
            <person name="Machado C.A."/>
            <person name="Makalowski W."/>
            <person name="Marzo M."/>
            <person name="Matsuda M."/>
            <person name="Matzkin L."/>
            <person name="McAllister B."/>
            <person name="McBride C.S."/>
            <person name="McKernan B."/>
            <person name="McKernan K."/>
            <person name="Mendez-Lago M."/>
            <person name="Minx P."/>
            <person name="Mollenhauer M.U."/>
            <person name="Montooth K."/>
            <person name="Mount S.M."/>
            <person name="Mu X."/>
            <person name="Myers E."/>
            <person name="Negre B."/>
            <person name="Newfeld S."/>
            <person name="Nielsen R."/>
            <person name="Noor M.A."/>
            <person name="O'Grady P."/>
            <person name="Pachter L."/>
            <person name="Papaceit M."/>
            <person name="Parisi M.J."/>
            <person name="Parisi M."/>
            <person name="Parts L."/>
            <person name="Pedersen J.S."/>
            <person name="Pesole G."/>
            <person name="Phillippy A.M."/>
            <person name="Ponting C.P."/>
            <person name="Pop M."/>
            <person name="Porcelli D."/>
            <person name="Powell J.R."/>
            <person name="Prohaska S."/>
            <person name="Pruitt K."/>
            <person name="Puig M."/>
            <person name="Quesneville H."/>
            <person name="Ram K.R."/>
            <person name="Rand D."/>
            <person name="Rasmussen M.D."/>
            <person name="Reed L.K."/>
            <person name="Reenan R."/>
            <person name="Reily A."/>
            <person name="Remington K.A."/>
            <person name="Rieger T.T."/>
            <person name="Ritchie M.G."/>
            <person name="Robin C."/>
            <person name="Rogers Y.H."/>
            <person name="Rohde C."/>
            <person name="Rozas J."/>
            <person name="Rubenfield M.J."/>
            <person name="Ruiz A."/>
            <person name="Russo S."/>
            <person name="Salzberg S.L."/>
            <person name="Sanchez-Gracia A."/>
            <person name="Saranga D.J."/>
            <person name="Sato H."/>
            <person name="Schaeffer S.W."/>
            <person name="Schatz M.C."/>
            <person name="Schlenke T."/>
            <person name="Schwartz R."/>
            <person name="Segarra C."/>
            <person name="Singh R.S."/>
            <person name="Sirot L."/>
            <person name="Sirota M."/>
            <person name="Sisneros N.B."/>
            <person name="Smith C.D."/>
            <person name="Smith T.F."/>
            <person name="Spieth J."/>
            <person name="Stage D.E."/>
            <person name="Stark A."/>
            <person name="Stephan W."/>
            <person name="Strausberg R.L."/>
            <person name="Strempel S."/>
            <person name="Sturgill D."/>
            <person name="Sutton G."/>
            <person name="Sutton G.G."/>
            <person name="Tao W."/>
            <person name="Teichmann S."/>
            <person name="Tobari Y.N."/>
            <person name="Tomimura Y."/>
            <person name="Tsolas J.M."/>
            <person name="Valente V.L."/>
            <person name="Venter E."/>
            <person name="Venter J.C."/>
            <person name="Vicario S."/>
            <person name="Vieira F.G."/>
            <person name="Vilella A.J."/>
            <person name="Villasante A."/>
            <person name="Walenz B."/>
            <person name="Wang J."/>
            <person name="Wasserman M."/>
            <person name="Watts T."/>
            <person name="Wilson D."/>
            <person name="Wilson R.K."/>
            <person name="Wing R.A."/>
            <person name="Wolfner M.F."/>
            <person name="Wong A."/>
            <person name="Wong G.K."/>
            <person name="Wu C.I."/>
            <person name="Wu G."/>
            <person name="Yamamoto D."/>
            <person name="Yang H.P."/>
            <person name="Yang S.P."/>
            <person name="Yorke J.A."/>
            <person name="Yoshida K."/>
            <person name="Zdobnov E."/>
            <person name="Zhang P."/>
            <person name="Zhang Y."/>
            <person name="Zimin A.V."/>
            <person name="Baldwin J."/>
            <person name="Abdouelleil A."/>
            <person name="Abdulkadir J."/>
            <person name="Abebe A."/>
            <person name="Abera B."/>
            <person name="Abreu J."/>
            <person name="Acer S.C."/>
            <person name="Aftuck L."/>
            <person name="Alexander A."/>
            <person name="An P."/>
            <person name="Anderson E."/>
            <person name="Anderson S."/>
            <person name="Arachi H."/>
            <person name="Azer M."/>
            <person name="Bachantsang P."/>
            <person name="Barry A."/>
            <person name="Bayul T."/>
            <person name="Berlin A."/>
            <person name="Bessette D."/>
            <person name="Bloom T."/>
            <person name="Blye J."/>
            <person name="Boguslavskiy L."/>
            <person name="Bonnet C."/>
            <person name="Boukhgalter B."/>
            <person name="Bourzgui I."/>
            <person name="Brown A."/>
            <person name="Cahill P."/>
            <person name="Channer S."/>
            <person name="Cheshatsang Y."/>
            <person name="Chuda L."/>
            <person name="Citroen M."/>
            <person name="Collymore A."/>
            <person name="Cooke P."/>
            <person name="Costello M."/>
            <person name="D'Aco K."/>
            <person name="Daza R."/>
            <person name="De Haan G."/>
            <person name="DeGray S."/>
            <person name="DeMaso C."/>
            <person name="Dhargay N."/>
            <person name="Dooley K."/>
            <person name="Dooley E."/>
            <person name="Doricent M."/>
            <person name="Dorje P."/>
            <person name="Dorjee K."/>
            <person name="Dupes A."/>
            <person name="Elong R."/>
            <person name="Falk J."/>
            <person name="Farina A."/>
            <person name="Faro S."/>
            <person name="Ferguson D."/>
            <person name="Fisher S."/>
            <person name="Foley C.D."/>
            <person name="Franke A."/>
            <person name="Friedrich D."/>
            <person name="Gadbois L."/>
            <person name="Gearin G."/>
            <person name="Gearin C.R."/>
            <person name="Giannoukos G."/>
            <person name="Goode T."/>
            <person name="Graham J."/>
            <person name="Grandbois E."/>
            <person name="Grewal S."/>
            <person name="Gyaltsen K."/>
            <person name="Hafez N."/>
            <person name="Hagos B."/>
            <person name="Hall J."/>
            <person name="Henson C."/>
            <person name="Hollinger A."/>
            <person name="Honan T."/>
            <person name="Huard M.D."/>
            <person name="Hughes L."/>
            <person name="Hurhula B."/>
            <person name="Husby M.E."/>
            <person name="Kamat A."/>
            <person name="Kanga B."/>
            <person name="Kashin S."/>
            <person name="Khazanovich D."/>
            <person name="Kisner P."/>
            <person name="Lance K."/>
            <person name="Lara M."/>
            <person name="Lee W."/>
            <person name="Lennon N."/>
            <person name="Letendre F."/>
            <person name="LeVine R."/>
            <person name="Lipovsky A."/>
            <person name="Liu X."/>
            <person name="Liu J."/>
            <person name="Liu S."/>
            <person name="Lokyitsang T."/>
            <person name="Lokyitsang Y."/>
            <person name="Lubonja R."/>
            <person name="Lui A."/>
            <person name="MacDonald P."/>
            <person name="Magnisalis V."/>
            <person name="Maru K."/>
            <person name="Matthews C."/>
            <person name="McCusker W."/>
            <person name="McDonough S."/>
            <person name="Mehta T."/>
            <person name="Meldrim J."/>
            <person name="Meneus L."/>
            <person name="Mihai O."/>
            <person name="Mihalev A."/>
            <person name="Mihova T."/>
            <person name="Mittelman R."/>
            <person name="Mlenga V."/>
            <person name="Montmayeur A."/>
            <person name="Mulrain L."/>
            <person name="Navidi A."/>
            <person name="Naylor J."/>
            <person name="Negash T."/>
            <person name="Nguyen T."/>
            <person name="Nguyen N."/>
            <person name="Nicol R."/>
            <person name="Norbu C."/>
            <person name="Norbu N."/>
            <person name="Novod N."/>
            <person name="O'Neill B."/>
            <person name="Osman S."/>
            <person name="Markiewicz E."/>
            <person name="Oyono O.L."/>
            <person name="Patti C."/>
            <person name="Phunkhang P."/>
            <person name="Pierre F."/>
            <person name="Priest M."/>
            <person name="Raghuraman S."/>
            <person name="Rege F."/>
            <person name="Reyes R."/>
            <person name="Rise C."/>
            <person name="Rogov P."/>
            <person name="Ross K."/>
            <person name="Ryan E."/>
            <person name="Settipalli S."/>
            <person name="Shea T."/>
            <person name="Sherpa N."/>
            <person name="Shi L."/>
            <person name="Shih D."/>
            <person name="Sparrow T."/>
            <person name="Spaulding J."/>
            <person name="Stalker J."/>
            <person name="Stange-Thomann N."/>
            <person name="Stavropoulos S."/>
            <person name="Stone C."/>
            <person name="Strader C."/>
            <person name="Tesfaye S."/>
            <person name="Thomson T."/>
            <person name="Thoulutsang Y."/>
            <person name="Thoulutsang D."/>
            <person name="Topham K."/>
            <person name="Topping I."/>
            <person name="Tsamla T."/>
            <person name="Vassiliev H."/>
            <person name="Vo A."/>
            <person name="Wangchuk T."/>
            <person name="Wangdi T."/>
            <person name="Weiand M."/>
            <person name="Wilkinson J."/>
            <person name="Wilson A."/>
            <person name="Yadav S."/>
            <person name="Young G."/>
            <person name="Yu Q."/>
            <person name="Zembek L."/>
            <person name="Zhong D."/>
            <person name="Zimmer A."/>
            <person name="Zwirko Z."/>
            <person name="Jaffe D.B."/>
            <person name="Alvarez P."/>
            <person name="Brockman W."/>
            <person name="Butler J."/>
            <person name="Chin C."/>
            <person name="Gnerre S."/>
            <person name="Grabherr M."/>
            <person name="Kleber M."/>
            <person name="Mauceli E."/>
            <person name="MacCallum I."/>
        </authorList>
    </citation>
    <scope>NUCLEOTIDE SEQUENCE [LARGE SCALE GENOMIC DNA]</scope>
    <source>
        <strain evidence="3">Tai18E2 / Tucson 14021-0261.01</strain>
    </source>
</reference>